<dbReference type="EMBL" id="BDGG01000025">
    <property type="protein sequence ID" value="GAV09711.1"/>
    <property type="molecule type" value="Genomic_DNA"/>
</dbReference>
<organism evidence="1 2">
    <name type="scientific">Ramazzottius varieornatus</name>
    <name type="common">Water bear</name>
    <name type="synonym">Tardigrade</name>
    <dbReference type="NCBI Taxonomy" id="947166"/>
    <lineage>
        <taxon>Eukaryota</taxon>
        <taxon>Metazoa</taxon>
        <taxon>Ecdysozoa</taxon>
        <taxon>Tardigrada</taxon>
        <taxon>Eutardigrada</taxon>
        <taxon>Parachela</taxon>
        <taxon>Hypsibioidea</taxon>
        <taxon>Ramazzottiidae</taxon>
        <taxon>Ramazzottius</taxon>
    </lineage>
</organism>
<dbReference type="AlphaFoldDB" id="A0A1D1W8K9"/>
<keyword evidence="2" id="KW-1185">Reference proteome</keyword>
<protein>
    <submittedName>
        <fullName evidence="1">Uncharacterized protein</fullName>
    </submittedName>
</protein>
<dbReference type="Proteomes" id="UP000186922">
    <property type="component" value="Unassembled WGS sequence"/>
</dbReference>
<dbReference type="GO" id="GO:0051537">
    <property type="term" value="F:2 iron, 2 sulfur cluster binding"/>
    <property type="evidence" value="ECO:0007669"/>
    <property type="project" value="InterPro"/>
</dbReference>
<sequence length="110" mass="12348">MCRKGPCSSCLAVISPTLSRLSVAIHGRLRAKCEETPYANFEAIKKRLMRARHAEIGINEAIKFLVGRKFFTTINVVYPYQVSKDEDILIANRSSEDHILALWGSVKVVV</sequence>
<dbReference type="InterPro" id="IPR006058">
    <property type="entry name" value="2Fe2S_fd_BS"/>
</dbReference>
<accession>A0A1D1W8K9</accession>
<gene>
    <name evidence="1" type="primary">RvY_19204-1</name>
    <name evidence="1" type="synonym">RvY_19204.1</name>
    <name evidence="1" type="ORF">RvY_19204</name>
</gene>
<reference evidence="1 2" key="1">
    <citation type="journal article" date="2016" name="Nat. Commun.">
        <title>Extremotolerant tardigrade genome and improved radiotolerance of human cultured cells by tardigrade-unique protein.</title>
        <authorList>
            <person name="Hashimoto T."/>
            <person name="Horikawa D.D."/>
            <person name="Saito Y."/>
            <person name="Kuwahara H."/>
            <person name="Kozuka-Hata H."/>
            <person name="Shin-I T."/>
            <person name="Minakuchi Y."/>
            <person name="Ohishi K."/>
            <person name="Motoyama A."/>
            <person name="Aizu T."/>
            <person name="Enomoto A."/>
            <person name="Kondo K."/>
            <person name="Tanaka S."/>
            <person name="Hara Y."/>
            <person name="Koshikawa S."/>
            <person name="Sagara H."/>
            <person name="Miura T."/>
            <person name="Yokobori S."/>
            <person name="Miyagawa K."/>
            <person name="Suzuki Y."/>
            <person name="Kubo T."/>
            <person name="Oyama M."/>
            <person name="Kohara Y."/>
            <person name="Fujiyama A."/>
            <person name="Arakawa K."/>
            <person name="Katayama T."/>
            <person name="Toyoda A."/>
            <person name="Kunieda T."/>
        </authorList>
    </citation>
    <scope>NUCLEOTIDE SEQUENCE [LARGE SCALE GENOMIC DNA]</scope>
    <source>
        <strain evidence="1 2">YOKOZUNA-1</strain>
    </source>
</reference>
<name>A0A1D1W8K9_RAMVA</name>
<comment type="caution">
    <text evidence="1">The sequence shown here is derived from an EMBL/GenBank/DDBJ whole genome shotgun (WGS) entry which is preliminary data.</text>
</comment>
<evidence type="ECO:0000313" key="1">
    <source>
        <dbReference type="EMBL" id="GAV09711.1"/>
    </source>
</evidence>
<proteinExistence type="predicted"/>
<evidence type="ECO:0000313" key="2">
    <source>
        <dbReference type="Proteomes" id="UP000186922"/>
    </source>
</evidence>
<dbReference type="PROSITE" id="PS00197">
    <property type="entry name" value="2FE2S_FER_1"/>
    <property type="match status" value="1"/>
</dbReference>